<name>A0A5N6QUN5_9ROSI</name>
<evidence type="ECO:0000256" key="2">
    <source>
        <dbReference type="ARBA" id="ARBA00011073"/>
    </source>
</evidence>
<evidence type="ECO:0000256" key="3">
    <source>
        <dbReference type="ARBA" id="ARBA00022525"/>
    </source>
</evidence>
<dbReference type="FunFam" id="2.60.40.2310:FF:000001">
    <property type="entry name" value="Subtilisin-like protease SBT1.5"/>
    <property type="match status" value="1"/>
</dbReference>
<feature type="active site" description="Charge relay system" evidence="8 9">
    <location>
        <position position="223"/>
    </location>
</feature>
<accession>A0A5N6QUN5</accession>
<dbReference type="InterPro" id="IPR034197">
    <property type="entry name" value="Peptidases_S8_3"/>
</dbReference>
<evidence type="ECO:0000256" key="8">
    <source>
        <dbReference type="PIRSR" id="PIRSR615500-1"/>
    </source>
</evidence>
<feature type="region of interest" description="Disordered" evidence="10">
    <location>
        <begin position="210"/>
        <end position="229"/>
    </location>
</feature>
<keyword evidence="4 9" id="KW-0645">Protease</keyword>
<gene>
    <name evidence="15" type="ORF">FH972_007120</name>
</gene>
<dbReference type="FunFam" id="3.30.70.80:FF:000002">
    <property type="entry name" value="Subtilisin-like protease SBT5.3"/>
    <property type="match status" value="1"/>
</dbReference>
<keyword evidence="5" id="KW-0732">Signal</keyword>
<dbReference type="InterPro" id="IPR010259">
    <property type="entry name" value="S8pro/Inhibitor_I9"/>
</dbReference>
<dbReference type="Pfam" id="PF17766">
    <property type="entry name" value="fn3_6"/>
    <property type="match status" value="1"/>
</dbReference>
<dbReference type="PROSITE" id="PS51892">
    <property type="entry name" value="SUBTILASE"/>
    <property type="match status" value="1"/>
</dbReference>
<evidence type="ECO:0000256" key="5">
    <source>
        <dbReference type="ARBA" id="ARBA00022729"/>
    </source>
</evidence>
<evidence type="ECO:0000259" key="11">
    <source>
        <dbReference type="Pfam" id="PF00082"/>
    </source>
</evidence>
<dbReference type="InterPro" id="IPR023828">
    <property type="entry name" value="Peptidase_S8_Ser-AS"/>
</dbReference>
<dbReference type="InterPro" id="IPR037045">
    <property type="entry name" value="S8pro/Inhibitor_I9_sf"/>
</dbReference>
<dbReference type="CDD" id="cd04852">
    <property type="entry name" value="Peptidases_S8_3"/>
    <property type="match status" value="1"/>
</dbReference>
<evidence type="ECO:0000313" key="16">
    <source>
        <dbReference type="Proteomes" id="UP000327013"/>
    </source>
</evidence>
<dbReference type="InterPro" id="IPR036852">
    <property type="entry name" value="Peptidase_S8/S53_dom_sf"/>
</dbReference>
<evidence type="ECO:0008006" key="17">
    <source>
        <dbReference type="Google" id="ProtNLM"/>
    </source>
</evidence>
<feature type="domain" description="Inhibitor I9" evidence="13">
    <location>
        <begin position="36"/>
        <end position="116"/>
    </location>
</feature>
<keyword evidence="7 9" id="KW-0720">Serine protease</keyword>
<proteinExistence type="inferred from homology"/>
<keyword evidence="16" id="KW-1185">Reference proteome</keyword>
<feature type="domain" description="PA" evidence="12">
    <location>
        <begin position="399"/>
        <end position="471"/>
    </location>
</feature>
<dbReference type="Gene3D" id="3.50.30.30">
    <property type="match status" value="1"/>
</dbReference>
<dbReference type="GO" id="GO:0006508">
    <property type="term" value="P:proteolysis"/>
    <property type="evidence" value="ECO:0007669"/>
    <property type="project" value="UniProtKB-KW"/>
</dbReference>
<dbReference type="PANTHER" id="PTHR10795">
    <property type="entry name" value="PROPROTEIN CONVERTASE SUBTILISIN/KEXIN"/>
    <property type="match status" value="1"/>
</dbReference>
<evidence type="ECO:0000313" key="15">
    <source>
        <dbReference type="EMBL" id="KAE8010784.1"/>
    </source>
</evidence>
<comment type="similarity">
    <text evidence="2 9">Belongs to the peptidase S8 family.</text>
</comment>
<dbReference type="AlphaFoldDB" id="A0A5N6QUN5"/>
<protein>
    <recommendedName>
        <fullName evidence="17">Subtilisin-like protease fibronectin type-III domain-containing protein</fullName>
    </recommendedName>
</protein>
<evidence type="ECO:0000256" key="10">
    <source>
        <dbReference type="SAM" id="MobiDB-lite"/>
    </source>
</evidence>
<dbReference type="GO" id="GO:0009609">
    <property type="term" value="P:response to symbiotic bacterium"/>
    <property type="evidence" value="ECO:0007669"/>
    <property type="project" value="UniProtKB-ARBA"/>
</dbReference>
<dbReference type="InterPro" id="IPR045051">
    <property type="entry name" value="SBT"/>
</dbReference>
<dbReference type="Proteomes" id="UP000327013">
    <property type="component" value="Chromosome 2"/>
</dbReference>
<dbReference type="OrthoDB" id="206201at2759"/>
<feature type="domain" description="Peptidase S8/S53" evidence="11">
    <location>
        <begin position="144"/>
        <end position="585"/>
    </location>
</feature>
<dbReference type="Gene3D" id="3.40.50.200">
    <property type="entry name" value="Peptidase S8/S53 domain"/>
    <property type="match status" value="1"/>
</dbReference>
<keyword evidence="6 9" id="KW-0378">Hydrolase</keyword>
<feature type="domain" description="Subtilisin-like protease fibronectin type-III" evidence="14">
    <location>
        <begin position="662"/>
        <end position="755"/>
    </location>
</feature>
<dbReference type="InterPro" id="IPR003137">
    <property type="entry name" value="PA_domain"/>
</dbReference>
<dbReference type="Gene3D" id="2.60.40.2310">
    <property type="match status" value="1"/>
</dbReference>
<dbReference type="CDD" id="cd02120">
    <property type="entry name" value="PA_subtilisin_like"/>
    <property type="match status" value="1"/>
</dbReference>
<dbReference type="EMBL" id="CM017322">
    <property type="protein sequence ID" value="KAE8010784.1"/>
    <property type="molecule type" value="Genomic_DNA"/>
</dbReference>
<evidence type="ECO:0000259" key="14">
    <source>
        <dbReference type="Pfam" id="PF17766"/>
    </source>
</evidence>
<comment type="subcellular location">
    <subcellularLocation>
        <location evidence="1">Secreted</location>
    </subcellularLocation>
</comment>
<keyword evidence="3" id="KW-0964">Secreted</keyword>
<evidence type="ECO:0000256" key="9">
    <source>
        <dbReference type="PROSITE-ProRule" id="PRU01240"/>
    </source>
</evidence>
<dbReference type="Pfam" id="PF00082">
    <property type="entry name" value="Peptidase_S8"/>
    <property type="match status" value="1"/>
</dbReference>
<dbReference type="Gene3D" id="3.30.70.80">
    <property type="entry name" value="Peptidase S8 propeptide/proteinase inhibitor I9"/>
    <property type="match status" value="1"/>
</dbReference>
<evidence type="ECO:0000256" key="6">
    <source>
        <dbReference type="ARBA" id="ARBA00022801"/>
    </source>
</evidence>
<evidence type="ECO:0000256" key="1">
    <source>
        <dbReference type="ARBA" id="ARBA00004613"/>
    </source>
</evidence>
<evidence type="ECO:0000259" key="13">
    <source>
        <dbReference type="Pfam" id="PF05922"/>
    </source>
</evidence>
<dbReference type="GO" id="GO:0009610">
    <property type="term" value="P:response to symbiotic fungus"/>
    <property type="evidence" value="ECO:0007669"/>
    <property type="project" value="UniProtKB-ARBA"/>
</dbReference>
<reference evidence="15 16" key="1">
    <citation type="submission" date="2019-06" db="EMBL/GenBank/DDBJ databases">
        <title>A chromosomal-level reference genome of Carpinus fangiana (Coryloideae, Betulaceae).</title>
        <authorList>
            <person name="Yang X."/>
            <person name="Wang Z."/>
            <person name="Zhang L."/>
            <person name="Hao G."/>
            <person name="Liu J."/>
            <person name="Yang Y."/>
        </authorList>
    </citation>
    <scope>NUCLEOTIDE SEQUENCE [LARGE SCALE GENOMIC DNA]</scope>
    <source>
        <strain evidence="15">Cfa_2016G</strain>
        <tissue evidence="15">Leaf</tissue>
    </source>
</reference>
<dbReference type="GO" id="GO:0005576">
    <property type="term" value="C:extracellular region"/>
    <property type="evidence" value="ECO:0007669"/>
    <property type="project" value="UniProtKB-SubCell"/>
</dbReference>
<dbReference type="Pfam" id="PF02225">
    <property type="entry name" value="PA"/>
    <property type="match status" value="1"/>
</dbReference>
<dbReference type="PRINTS" id="PR00723">
    <property type="entry name" value="SUBTILISIN"/>
</dbReference>
<dbReference type="SUPFAM" id="SSF52743">
    <property type="entry name" value="Subtilisin-like"/>
    <property type="match status" value="1"/>
</dbReference>
<dbReference type="FunFam" id="3.40.50.200:FF:000006">
    <property type="entry name" value="Subtilisin-like protease SBT1.5"/>
    <property type="match status" value="1"/>
</dbReference>
<feature type="active site" description="Charge relay system" evidence="8 9">
    <location>
        <position position="547"/>
    </location>
</feature>
<dbReference type="PROSITE" id="PS00138">
    <property type="entry name" value="SUBTILASE_SER"/>
    <property type="match status" value="1"/>
</dbReference>
<dbReference type="InterPro" id="IPR015500">
    <property type="entry name" value="Peptidase_S8_subtilisin-rel"/>
</dbReference>
<dbReference type="InterPro" id="IPR041469">
    <property type="entry name" value="Subtilisin-like_FN3"/>
</dbReference>
<evidence type="ECO:0000256" key="7">
    <source>
        <dbReference type="ARBA" id="ARBA00022825"/>
    </source>
</evidence>
<sequence length="766" mass="82428">MASFSSTRSRISSIILLYLFLSVFYAEISVCYSAKVYVVYMGSKTGEDPDEIMSQDHQILAAVHTGSVEQAQASHVYSYRHGFRGFAAKLTDHQAFQISKMPGVVSVFPNSKRRLHTTHSWDFMGLVGEETMEIPGYSTKNQVNVIVGLIDTGIWPESPSFSDANMPPVPARWKGQCQSGEAFNASSCNRKVIGARYYMSGYEAEEESVSTMSFRSPRDSSGHGSHTASTAAGRYVTNMNYKGLAAGGARGGAPMTRIAVYKTCWDSGCYDVDLLAAFDDAIRDGVHILSLSLGPDAPQGDYFNDAISVGSFHATTHGILVVASVGNGGNQGSATNVAPWMITVAASSTDREFSSDIMLGDGTNFTGESLSRFEMKGSARIISASEAFAGYFTPYQSSYCLESSLNSTKARGKVLVCQHAESSMESKLEKSVVVKEAGAVGMILVDVADKDVAIPFVIPAATVGRGTADQILSYVNRTRKPVSRIFPAKTILGSQPAPRVAGFSSRGPNALTPEILKPDITAPGLNILAAWSPAVGKAQFNILSGTSMACPHVTGIATLIKAVYPTWSPSAIKSAIMTTATVLDKKHKPIIVDPEGRRANAFDYGSGFVNPTRVLDPGLVYDAQPRDYVSFLCSIGYDKKSLHLITRDNSTCHGTLGTPSALNYPSITVPNLKDNLSVTRTVTNVGKPRSIYKALISSPIGINVSVVPKRLVFNHFRQKIKFTVNFKVAAPSKGYAFGFLSWRNRKTQVTSPLVVRVAPSNSGLMR</sequence>
<feature type="active site" description="Charge relay system" evidence="8 9">
    <location>
        <position position="151"/>
    </location>
</feature>
<dbReference type="Pfam" id="PF05922">
    <property type="entry name" value="Inhibitor_I9"/>
    <property type="match status" value="1"/>
</dbReference>
<evidence type="ECO:0000259" key="12">
    <source>
        <dbReference type="Pfam" id="PF02225"/>
    </source>
</evidence>
<dbReference type="InterPro" id="IPR000209">
    <property type="entry name" value="Peptidase_S8/S53_dom"/>
</dbReference>
<organism evidence="15 16">
    <name type="scientific">Carpinus fangiana</name>
    <dbReference type="NCBI Taxonomy" id="176857"/>
    <lineage>
        <taxon>Eukaryota</taxon>
        <taxon>Viridiplantae</taxon>
        <taxon>Streptophyta</taxon>
        <taxon>Embryophyta</taxon>
        <taxon>Tracheophyta</taxon>
        <taxon>Spermatophyta</taxon>
        <taxon>Magnoliopsida</taxon>
        <taxon>eudicotyledons</taxon>
        <taxon>Gunneridae</taxon>
        <taxon>Pentapetalae</taxon>
        <taxon>rosids</taxon>
        <taxon>fabids</taxon>
        <taxon>Fagales</taxon>
        <taxon>Betulaceae</taxon>
        <taxon>Carpinus</taxon>
    </lineage>
</organism>
<dbReference type="GO" id="GO:0004252">
    <property type="term" value="F:serine-type endopeptidase activity"/>
    <property type="evidence" value="ECO:0007669"/>
    <property type="project" value="UniProtKB-UniRule"/>
</dbReference>
<evidence type="ECO:0000256" key="4">
    <source>
        <dbReference type="ARBA" id="ARBA00022670"/>
    </source>
</evidence>